<dbReference type="STRING" id="503106.A0A218ZDI9"/>
<dbReference type="Gene3D" id="3.20.20.80">
    <property type="entry name" value="Glycosidases"/>
    <property type="match status" value="1"/>
</dbReference>
<organism evidence="1 2">
    <name type="scientific">Diplocarpon coronariae</name>
    <dbReference type="NCBI Taxonomy" id="2795749"/>
    <lineage>
        <taxon>Eukaryota</taxon>
        <taxon>Fungi</taxon>
        <taxon>Dikarya</taxon>
        <taxon>Ascomycota</taxon>
        <taxon>Pezizomycotina</taxon>
        <taxon>Leotiomycetes</taxon>
        <taxon>Helotiales</taxon>
        <taxon>Drepanopezizaceae</taxon>
        <taxon>Diplocarpon</taxon>
    </lineage>
</organism>
<dbReference type="Proteomes" id="UP000242519">
    <property type="component" value="Unassembled WGS sequence"/>
</dbReference>
<dbReference type="EMBL" id="MZNU01000058">
    <property type="protein sequence ID" value="OWP06068.1"/>
    <property type="molecule type" value="Genomic_DNA"/>
</dbReference>
<name>A0A218ZDI9_9HELO</name>
<dbReference type="InterPro" id="IPR017853">
    <property type="entry name" value="GH"/>
</dbReference>
<evidence type="ECO:0000313" key="2">
    <source>
        <dbReference type="Proteomes" id="UP000242519"/>
    </source>
</evidence>
<comment type="caution">
    <text evidence="1">The sequence shown here is derived from an EMBL/GenBank/DDBJ whole genome shotgun (WGS) entry which is preliminary data.</text>
</comment>
<sequence length="224" mass="26723">MLEVPGKEKQKISFEKFLGYIFQDADAEFFASHGLDCIRLPFTYRHFENDMSPRELKILAFKHLDQFINFLCYVNNHEVPDHQLTVYNLDRHFVIGRTYTAFWDFKDHRTVWLCEKNAEHYEVNTWIAGDNPLNEPCSPGNWRLPAMERLRQVYSNSRINSVAQEIHQERYKLVRAQLAIYDPHQRARSIWLYKDIRVQGMVYTDPDGLWNKTIQPSLEKKRAL</sequence>
<keyword evidence="2" id="KW-1185">Reference proteome</keyword>
<dbReference type="OrthoDB" id="1887033at2759"/>
<evidence type="ECO:0000313" key="1">
    <source>
        <dbReference type="EMBL" id="OWP06068.1"/>
    </source>
</evidence>
<dbReference type="SUPFAM" id="SSF51445">
    <property type="entry name" value="(Trans)glycosidases"/>
    <property type="match status" value="1"/>
</dbReference>
<reference evidence="1 2" key="1">
    <citation type="submission" date="2017-04" db="EMBL/GenBank/DDBJ databases">
        <title>Draft genome sequence of Marssonina coronaria NL1: causal agent of apple blotch.</title>
        <authorList>
            <person name="Cheng Q."/>
        </authorList>
    </citation>
    <scope>NUCLEOTIDE SEQUENCE [LARGE SCALE GENOMIC DNA]</scope>
    <source>
        <strain evidence="1 2">NL1</strain>
    </source>
</reference>
<proteinExistence type="predicted"/>
<gene>
    <name evidence="1" type="ORF">B2J93_1825</name>
</gene>
<dbReference type="AlphaFoldDB" id="A0A218ZDI9"/>
<dbReference type="InParanoid" id="A0A218ZDI9"/>
<protein>
    <submittedName>
        <fullName evidence="1">Uncharacterized protein</fullName>
    </submittedName>
</protein>
<accession>A0A218ZDI9</accession>